<keyword evidence="5" id="KW-0410">Iron transport</keyword>
<evidence type="ECO:0000256" key="3">
    <source>
        <dbReference type="ARBA" id="ARBA00022448"/>
    </source>
</evidence>
<dbReference type="InterPro" id="IPR000531">
    <property type="entry name" value="Beta-barrel_TonB"/>
</dbReference>
<evidence type="ECO:0000256" key="17">
    <source>
        <dbReference type="SAM" id="SignalP"/>
    </source>
</evidence>
<dbReference type="PROSITE" id="PS51257">
    <property type="entry name" value="PROKAR_LIPOPROTEIN"/>
    <property type="match status" value="1"/>
</dbReference>
<dbReference type="PROSITE" id="PS52016">
    <property type="entry name" value="TONB_DEPENDENT_REC_3"/>
    <property type="match status" value="1"/>
</dbReference>
<dbReference type="InterPro" id="IPR036942">
    <property type="entry name" value="Beta-barrel_TonB_sf"/>
</dbReference>
<dbReference type="CDD" id="cd01347">
    <property type="entry name" value="ligand_gated_channel"/>
    <property type="match status" value="1"/>
</dbReference>
<dbReference type="Gene3D" id="2.40.170.20">
    <property type="entry name" value="TonB-dependent receptor, beta-barrel domain"/>
    <property type="match status" value="1"/>
</dbReference>
<evidence type="ECO:0000256" key="13">
    <source>
        <dbReference type="ARBA" id="ARBA00023237"/>
    </source>
</evidence>
<dbReference type="GO" id="GO:0038023">
    <property type="term" value="F:signaling receptor activity"/>
    <property type="evidence" value="ECO:0007669"/>
    <property type="project" value="InterPro"/>
</dbReference>
<dbReference type="Gene3D" id="2.170.130.10">
    <property type="entry name" value="TonB-dependent receptor, plug domain"/>
    <property type="match status" value="1"/>
</dbReference>
<dbReference type="GO" id="GO:0009279">
    <property type="term" value="C:cell outer membrane"/>
    <property type="evidence" value="ECO:0007669"/>
    <property type="project" value="UniProtKB-SubCell"/>
</dbReference>
<dbReference type="GO" id="GO:0015891">
    <property type="term" value="P:siderophore transport"/>
    <property type="evidence" value="ECO:0007669"/>
    <property type="project" value="InterPro"/>
</dbReference>
<evidence type="ECO:0000256" key="2">
    <source>
        <dbReference type="ARBA" id="ARBA00009810"/>
    </source>
</evidence>
<dbReference type="GO" id="GO:0015344">
    <property type="term" value="F:siderophore uptake transmembrane transporter activity"/>
    <property type="evidence" value="ECO:0007669"/>
    <property type="project" value="TreeGrafter"/>
</dbReference>
<evidence type="ECO:0000259" key="18">
    <source>
        <dbReference type="SMART" id="SM00965"/>
    </source>
</evidence>
<evidence type="ECO:0000256" key="14">
    <source>
        <dbReference type="PROSITE-ProRule" id="PRU01360"/>
    </source>
</evidence>
<dbReference type="InterPro" id="IPR010917">
    <property type="entry name" value="TonB_rcpt_CS"/>
</dbReference>
<dbReference type="InterPro" id="IPR037066">
    <property type="entry name" value="Plug_dom_sf"/>
</dbReference>
<evidence type="ECO:0000256" key="9">
    <source>
        <dbReference type="ARBA" id="ARBA00023065"/>
    </source>
</evidence>
<protein>
    <submittedName>
        <fullName evidence="19">TonB-dependent siderophore receptor</fullName>
    </submittedName>
</protein>
<dbReference type="InterPro" id="IPR039426">
    <property type="entry name" value="TonB-dep_rcpt-like"/>
</dbReference>
<evidence type="ECO:0000256" key="11">
    <source>
        <dbReference type="ARBA" id="ARBA00023136"/>
    </source>
</evidence>
<organism evidence="19 20">
    <name type="scientific">Achromobacter spanius</name>
    <dbReference type="NCBI Taxonomy" id="217203"/>
    <lineage>
        <taxon>Bacteria</taxon>
        <taxon>Pseudomonadati</taxon>
        <taxon>Pseudomonadota</taxon>
        <taxon>Betaproteobacteria</taxon>
        <taxon>Burkholderiales</taxon>
        <taxon>Alcaligenaceae</taxon>
        <taxon>Achromobacter</taxon>
    </lineage>
</organism>
<dbReference type="Gene3D" id="3.55.50.30">
    <property type="match status" value="1"/>
</dbReference>
<sequence>MKFPLPPGAALVACALSACVLTRPVHAQNTPAAAQQASLAYDLPAAPLADTLSRISLQSGKPISAGAELVAGKQAAPVRGVLSAEAAARQALAGTGLELVVTRSGVLTVRPLPAASAVTALEPVVVTANGVIPPSEGTGSYTMPESSSATRMRLTMRETPQSVSVITRQQMDDQGIVSVAGALEQTPGITVVQDNSEGYSFYSRGFQLQNFQFDGLPSLSSDGGNVRDNYSITNTVIYDRIEILKGATGLVNGAGYPSGVVNFIRKRPTQEFQGSLSAGAGSWDRYRSEVDLGGPLTENGKIRGRVVGAAETRGSYMDYASGKEYVGYGILEADLTPRTKASIGVDYQQNKNDGTSNTHLPAFFSDGSQVRFSRSTNPADKWAWRNQDTTRVFADIDHQFDSGWRVKLAAAHRNYSSRELISGMSSALIDVDTHSIDHGFYTGGAARFNTDSRENTIDFQASGPYTLFGRQHELVLGYNAARTHSQSNRYDGNTDSLIDDAFNWNNNAVEPDMYEWWLTHNILVNQKILYGATVLRPTDRLGVILGGRWTDYEWSLDGSLGNGRSSHYATTVDNKFIPYAGITYDLDSRHTVYASYTDVFKPQAYNFDANDRQLDPLTGKSYEIGAKGEYLDGRLNASIALFQLKQDNVAELDPSGASTPSGGTAYIAIPGVTTRGVELEVSGEVMPGWQVNAGYTYSRSRDRDGKRVSTTQPEHLFKLATAYRLPGDWHRLTVGANMLWQSNTYFSQDIGENNHRFTQDAFGVLGLMAGYDFSKDLRLTVNLNNVLDKHYYSGMGSYNSVFYGAPRNVYAQLRYKF</sequence>
<feature type="signal peptide" evidence="17">
    <location>
        <begin position="1"/>
        <end position="27"/>
    </location>
</feature>
<gene>
    <name evidence="19" type="ORF">CLM73_24405</name>
</gene>
<name>A0A2S0ID76_9BURK</name>
<dbReference type="Pfam" id="PF00593">
    <property type="entry name" value="TonB_dep_Rec_b-barrel"/>
    <property type="match status" value="1"/>
</dbReference>
<dbReference type="Pfam" id="PF07715">
    <property type="entry name" value="Plug"/>
    <property type="match status" value="1"/>
</dbReference>
<dbReference type="InterPro" id="IPR010105">
    <property type="entry name" value="TonB_sidphr_rcpt"/>
</dbReference>
<proteinExistence type="inferred from homology"/>
<feature type="short sequence motif" description="TonB C-terminal box" evidence="15">
    <location>
        <begin position="800"/>
        <end position="817"/>
    </location>
</feature>
<evidence type="ECO:0000256" key="10">
    <source>
        <dbReference type="ARBA" id="ARBA00023077"/>
    </source>
</evidence>
<keyword evidence="9" id="KW-0406">Ion transport</keyword>
<dbReference type="InterPro" id="IPR011662">
    <property type="entry name" value="Secretin/TonB_short_N"/>
</dbReference>
<keyword evidence="10 16" id="KW-0798">TonB box</keyword>
<evidence type="ECO:0000256" key="4">
    <source>
        <dbReference type="ARBA" id="ARBA00022452"/>
    </source>
</evidence>
<feature type="domain" description="Secretin/TonB short N-terminal" evidence="18">
    <location>
        <begin position="61"/>
        <end position="112"/>
    </location>
</feature>
<dbReference type="PANTHER" id="PTHR32552">
    <property type="entry name" value="FERRICHROME IRON RECEPTOR-RELATED"/>
    <property type="match status" value="1"/>
</dbReference>
<dbReference type="AlphaFoldDB" id="A0A2S0ID76"/>
<evidence type="ECO:0000256" key="5">
    <source>
        <dbReference type="ARBA" id="ARBA00022496"/>
    </source>
</evidence>
<dbReference type="SUPFAM" id="SSF56935">
    <property type="entry name" value="Porins"/>
    <property type="match status" value="1"/>
</dbReference>
<comment type="subcellular location">
    <subcellularLocation>
        <location evidence="1 14">Cell outer membrane</location>
        <topology evidence="1 14">Multi-pass membrane protein</topology>
    </subcellularLocation>
</comment>
<dbReference type="SMART" id="SM00965">
    <property type="entry name" value="STN"/>
    <property type="match status" value="1"/>
</dbReference>
<evidence type="ECO:0000256" key="7">
    <source>
        <dbReference type="ARBA" id="ARBA00022729"/>
    </source>
</evidence>
<accession>A0A2S0ID76</accession>
<dbReference type="OrthoDB" id="174652at2"/>
<evidence type="ECO:0000313" key="20">
    <source>
        <dbReference type="Proteomes" id="UP000239477"/>
    </source>
</evidence>
<keyword evidence="3 14" id="KW-0813">Transport</keyword>
<reference evidence="19 20" key="1">
    <citation type="submission" date="2017-09" db="EMBL/GenBank/DDBJ databases">
        <title>Genomic, metabolic, and phenotypic characteristics of bacterial isolates from the natural microbiome of the model nematode Caenorhabditis elegans.</title>
        <authorList>
            <person name="Zimmermann J."/>
            <person name="Obeng N."/>
            <person name="Yang W."/>
            <person name="Obeng O."/>
            <person name="Kissoyan K."/>
            <person name="Pees B."/>
            <person name="Dirksen P."/>
            <person name="Hoppner M."/>
            <person name="Franke A."/>
            <person name="Rosenstiel P."/>
            <person name="Leippe M."/>
            <person name="Dierking K."/>
            <person name="Kaleta C."/>
            <person name="Schulenburg H."/>
        </authorList>
    </citation>
    <scope>NUCLEOTIDE SEQUENCE [LARGE SCALE GENOMIC DNA]</scope>
    <source>
        <strain evidence="19 20">MYb73</strain>
    </source>
</reference>
<keyword evidence="20" id="KW-1185">Reference proteome</keyword>
<dbReference type="PANTHER" id="PTHR32552:SF74">
    <property type="entry name" value="HYDROXAMATE SIDEROPHORE RECEPTOR FHUE"/>
    <property type="match status" value="1"/>
</dbReference>
<evidence type="ECO:0000256" key="6">
    <source>
        <dbReference type="ARBA" id="ARBA00022692"/>
    </source>
</evidence>
<keyword evidence="11 14" id="KW-0472">Membrane</keyword>
<dbReference type="FunFam" id="2.170.130.10:FF:000010">
    <property type="entry name" value="Ferripyoverdine receptor"/>
    <property type="match status" value="1"/>
</dbReference>
<dbReference type="RefSeq" id="WP_105240629.1">
    <property type="nucleotide sequence ID" value="NZ_CP023270.1"/>
</dbReference>
<evidence type="ECO:0000256" key="12">
    <source>
        <dbReference type="ARBA" id="ARBA00023170"/>
    </source>
</evidence>
<dbReference type="NCBIfam" id="TIGR01783">
    <property type="entry name" value="TonB-siderophor"/>
    <property type="match status" value="1"/>
</dbReference>
<keyword evidence="12 19" id="KW-0675">Receptor</keyword>
<feature type="chain" id="PRO_5015528206" evidence="17">
    <location>
        <begin position="28"/>
        <end position="817"/>
    </location>
</feature>
<dbReference type="PROSITE" id="PS01156">
    <property type="entry name" value="TONB_DEPENDENT_REC_2"/>
    <property type="match status" value="1"/>
</dbReference>
<evidence type="ECO:0000313" key="19">
    <source>
        <dbReference type="EMBL" id="AVJ29991.1"/>
    </source>
</evidence>
<evidence type="ECO:0000256" key="1">
    <source>
        <dbReference type="ARBA" id="ARBA00004571"/>
    </source>
</evidence>
<evidence type="ECO:0000256" key="15">
    <source>
        <dbReference type="PROSITE-ProRule" id="PRU10144"/>
    </source>
</evidence>
<keyword evidence="8" id="KW-0408">Iron</keyword>
<keyword evidence="13 14" id="KW-0998">Cell outer membrane</keyword>
<evidence type="ECO:0000256" key="16">
    <source>
        <dbReference type="RuleBase" id="RU003357"/>
    </source>
</evidence>
<evidence type="ECO:0000256" key="8">
    <source>
        <dbReference type="ARBA" id="ARBA00023004"/>
    </source>
</evidence>
<keyword evidence="6 14" id="KW-0812">Transmembrane</keyword>
<keyword evidence="4 14" id="KW-1134">Transmembrane beta strand</keyword>
<dbReference type="EMBL" id="CP023270">
    <property type="protein sequence ID" value="AVJ29991.1"/>
    <property type="molecule type" value="Genomic_DNA"/>
</dbReference>
<dbReference type="Proteomes" id="UP000239477">
    <property type="component" value="Chromosome"/>
</dbReference>
<comment type="similarity">
    <text evidence="2 14 16">Belongs to the TonB-dependent receptor family.</text>
</comment>
<dbReference type="InterPro" id="IPR012910">
    <property type="entry name" value="Plug_dom"/>
</dbReference>
<keyword evidence="7 17" id="KW-0732">Signal</keyword>